<evidence type="ECO:0000313" key="2">
    <source>
        <dbReference type="Proteomes" id="UP001499841"/>
    </source>
</evidence>
<comment type="caution">
    <text evidence="1">The sequence shown here is derived from an EMBL/GenBank/DDBJ whole genome shotgun (WGS) entry which is preliminary data.</text>
</comment>
<organism evidence="1 2">
    <name type="scientific">Georgenia daeguensis</name>
    <dbReference type="NCBI Taxonomy" id="908355"/>
    <lineage>
        <taxon>Bacteria</taxon>
        <taxon>Bacillati</taxon>
        <taxon>Actinomycetota</taxon>
        <taxon>Actinomycetes</taxon>
        <taxon>Micrococcales</taxon>
        <taxon>Bogoriellaceae</taxon>
        <taxon>Georgenia</taxon>
    </lineage>
</organism>
<reference evidence="2" key="1">
    <citation type="journal article" date="2019" name="Int. J. Syst. Evol. Microbiol.">
        <title>The Global Catalogue of Microorganisms (GCM) 10K type strain sequencing project: providing services to taxonomists for standard genome sequencing and annotation.</title>
        <authorList>
            <consortium name="The Broad Institute Genomics Platform"/>
            <consortium name="The Broad Institute Genome Sequencing Center for Infectious Disease"/>
            <person name="Wu L."/>
            <person name="Ma J."/>
        </authorList>
    </citation>
    <scope>NUCLEOTIDE SEQUENCE [LARGE SCALE GENOMIC DNA]</scope>
    <source>
        <strain evidence="2">JCM 17459</strain>
    </source>
</reference>
<keyword evidence="2" id="KW-1185">Reference proteome</keyword>
<dbReference type="Gene3D" id="3.30.530.20">
    <property type="match status" value="1"/>
</dbReference>
<protein>
    <recommendedName>
        <fullName evidence="3">SRPBCC family protein</fullName>
    </recommendedName>
</protein>
<gene>
    <name evidence="1" type="ORF">GCM10022262_26430</name>
</gene>
<proteinExistence type="predicted"/>
<accession>A0ABP8EWY7</accession>
<dbReference type="Proteomes" id="UP001499841">
    <property type="component" value="Unassembled WGS sequence"/>
</dbReference>
<sequence length="162" mass="18326">MATEDLTTQTFASTLPAAPDLVWRHATRFTGINGELYPWLRMTAPAGTTALDPGTVEPGRPLFRSWLLLGGVLPVEYDDLVIAEIEPGRRFLERSSMLTSRVWQHERTVEPAPGGSRLTDRVSFSPRWEPLRPLMAPVIGLLFRHRHRRLARRYSARANAAR</sequence>
<dbReference type="RefSeq" id="WP_345042005.1">
    <property type="nucleotide sequence ID" value="NZ_BAABBA010000013.1"/>
</dbReference>
<name>A0ABP8EWY7_9MICO</name>
<dbReference type="EMBL" id="BAABBA010000013">
    <property type="protein sequence ID" value="GAA4288283.1"/>
    <property type="molecule type" value="Genomic_DNA"/>
</dbReference>
<evidence type="ECO:0008006" key="3">
    <source>
        <dbReference type="Google" id="ProtNLM"/>
    </source>
</evidence>
<dbReference type="InterPro" id="IPR023393">
    <property type="entry name" value="START-like_dom_sf"/>
</dbReference>
<evidence type="ECO:0000313" key="1">
    <source>
        <dbReference type="EMBL" id="GAA4288283.1"/>
    </source>
</evidence>
<dbReference type="SUPFAM" id="SSF55961">
    <property type="entry name" value="Bet v1-like"/>
    <property type="match status" value="1"/>
</dbReference>